<dbReference type="InterPro" id="IPR022367">
    <property type="entry name" value="2-oxoacid/accept_OxRdtase_asu"/>
</dbReference>
<dbReference type="Gene3D" id="3.40.50.920">
    <property type="match status" value="1"/>
</dbReference>
<dbReference type="InterPro" id="IPR050722">
    <property type="entry name" value="Pyruvate:ferred/Flavod_OxRd"/>
</dbReference>
<dbReference type="PANTHER" id="PTHR32154">
    <property type="entry name" value="PYRUVATE-FLAVODOXIN OXIDOREDUCTASE-RELATED"/>
    <property type="match status" value="1"/>
</dbReference>
<dbReference type="CDD" id="cd07034">
    <property type="entry name" value="TPP_PYR_PFOR_IOR-alpha_like"/>
    <property type="match status" value="1"/>
</dbReference>
<proteinExistence type="predicted"/>
<dbReference type="SUPFAM" id="SSF52922">
    <property type="entry name" value="TK C-terminal domain-like"/>
    <property type="match status" value="1"/>
</dbReference>
<dbReference type="FunFam" id="3.40.50.970:FF:000022">
    <property type="entry name" value="2-oxoglutarate ferredoxin oxidoreductase alpha subunit"/>
    <property type="match status" value="1"/>
</dbReference>
<dbReference type="InterPro" id="IPR033412">
    <property type="entry name" value="PFOR_II"/>
</dbReference>
<dbReference type="InterPro" id="IPR002869">
    <property type="entry name" value="Pyrv_flavodox_OxRed_cen"/>
</dbReference>
<name>A0A953I1F2_SYMTR</name>
<evidence type="ECO:0000313" key="5">
    <source>
        <dbReference type="EMBL" id="MBY6275172.1"/>
    </source>
</evidence>
<dbReference type="Gene3D" id="3.40.920.10">
    <property type="entry name" value="Pyruvate-ferredoxin oxidoreductase, PFOR, domain III"/>
    <property type="match status" value="1"/>
</dbReference>
<dbReference type="PANTHER" id="PTHR32154:SF20">
    <property type="entry name" value="2-OXOGLUTARATE OXIDOREDUCTASE SUBUNIT KORA"/>
    <property type="match status" value="1"/>
</dbReference>
<dbReference type="Pfam" id="PF01855">
    <property type="entry name" value="POR_N"/>
    <property type="match status" value="1"/>
</dbReference>
<dbReference type="RefSeq" id="WP_273377863.1">
    <property type="nucleotide sequence ID" value="NZ_JACSIR010000004.1"/>
</dbReference>
<feature type="domain" description="Pyruvate:ferredoxin oxidoreductase core" evidence="4">
    <location>
        <begin position="476"/>
        <end position="571"/>
    </location>
</feature>
<feature type="domain" description="Pyruvate/ketoisovalerate oxidoreductase catalytic" evidence="2">
    <location>
        <begin position="14"/>
        <end position="175"/>
    </location>
</feature>
<gene>
    <name evidence="5" type="ORF">CWE10_02995</name>
</gene>
<feature type="domain" description="Pyruvate flavodoxin/ferredoxin oxidoreductase pyrimidine binding" evidence="3">
    <location>
        <begin position="208"/>
        <end position="413"/>
    </location>
</feature>
<dbReference type="SUPFAM" id="SSF52518">
    <property type="entry name" value="Thiamin diphosphate-binding fold (THDP-binding)"/>
    <property type="match status" value="1"/>
</dbReference>
<accession>A0A953I1F2</accession>
<evidence type="ECO:0000259" key="4">
    <source>
        <dbReference type="Pfam" id="PF17147"/>
    </source>
</evidence>
<dbReference type="GO" id="GO:0006979">
    <property type="term" value="P:response to oxidative stress"/>
    <property type="evidence" value="ECO:0007669"/>
    <property type="project" value="TreeGrafter"/>
</dbReference>
<dbReference type="Proteomes" id="UP000732377">
    <property type="component" value="Unassembled WGS sequence"/>
</dbReference>
<dbReference type="GO" id="GO:0016903">
    <property type="term" value="F:oxidoreductase activity, acting on the aldehyde or oxo group of donors"/>
    <property type="evidence" value="ECO:0007669"/>
    <property type="project" value="InterPro"/>
</dbReference>
<dbReference type="InterPro" id="IPR002880">
    <property type="entry name" value="Pyrv_Fd/Flavodoxin_OxRdtase_N"/>
</dbReference>
<evidence type="ECO:0000313" key="6">
    <source>
        <dbReference type="Proteomes" id="UP000732377"/>
    </source>
</evidence>
<dbReference type="InterPro" id="IPR019752">
    <property type="entry name" value="Pyrv/ketoisovalerate_OxRed_cat"/>
</dbReference>
<dbReference type="SUPFAM" id="SSF53323">
    <property type="entry name" value="Pyruvate-ferredoxin oxidoreductase, PFOR, domain III"/>
    <property type="match status" value="1"/>
</dbReference>
<evidence type="ECO:0000259" key="3">
    <source>
        <dbReference type="Pfam" id="PF01855"/>
    </source>
</evidence>
<reference evidence="5" key="1">
    <citation type="submission" date="2017-11" db="EMBL/GenBank/DDBJ databases">
        <title>Three new genomes from thermophilic consortium.</title>
        <authorList>
            <person name="Quaggio R."/>
            <person name="Amgarten D."/>
            <person name="Setubal J.C."/>
        </authorList>
    </citation>
    <scope>NUCLEOTIDE SEQUENCE</scope>
    <source>
        <strain evidence="5">ZCTH01-B2</strain>
    </source>
</reference>
<sequence>MLKEVCWQIGGEQGSGLDSTAEVFNTVASRAGYYVYAYKTFASRIKGGHTDFTTRISVERVQAPASGVNLLVVLDQESIDLCAKNVYPGAIILAEESFEPKLPEGIDARLLTMPFNKMALALGNTLMKNNLVLGASAALLGLPLEGFKAYAQRRWGTRGAEFVALIHQAMDQGYQYVEDHWPELKLDLAKPDGQEKLLMTGNDAVALGALAGGCRLMFSYPITPASEIAENLVKAFPKVGGVAVQMEDELGSIVACVGAGFAGARVMTATSGPGISLMQEAIGLASMTETPVVVVDTQRGGPSTGMPTKQEQSDLLALAYGGHGEGPRIVLAPGSVEELIPMTAEAFNLADNYHCPVLIASDLALALFQQTVEPTAVDLSNLPKIDRGPIADPQELAALGRDVFERYSKQVNENGVSPRSLPGMKNGQFLATGAEHGPMGKVTENPANRVYMMDRRLRRLHHVKTEAVRYFGSPNADLVLLAFGTTLGAAKEAQPIIEEMTGKKVGVLQVRLIYPVPVAEIARHVGNATALVVESNATGQFAFMLKGSGYDQEKVASLLKYDGTLFTVKEIVDGARAVLAGEARYLVTGGGQGVRPTDDPTIALTAKEA</sequence>
<dbReference type="EMBL" id="PIUK01000015">
    <property type="protein sequence ID" value="MBY6275172.1"/>
    <property type="molecule type" value="Genomic_DNA"/>
</dbReference>
<evidence type="ECO:0000259" key="2">
    <source>
        <dbReference type="Pfam" id="PF01558"/>
    </source>
</evidence>
<organism evidence="5 6">
    <name type="scientific">Symbiobacterium thermophilum</name>
    <dbReference type="NCBI Taxonomy" id="2734"/>
    <lineage>
        <taxon>Bacteria</taxon>
        <taxon>Bacillati</taxon>
        <taxon>Bacillota</taxon>
        <taxon>Clostridia</taxon>
        <taxon>Eubacteriales</taxon>
        <taxon>Symbiobacteriaceae</taxon>
        <taxon>Symbiobacterium</taxon>
    </lineage>
</organism>
<dbReference type="AlphaFoldDB" id="A0A953I1F2"/>
<dbReference type="InterPro" id="IPR009014">
    <property type="entry name" value="Transketo_C/PFOR_II"/>
</dbReference>
<dbReference type="Pfam" id="PF17147">
    <property type="entry name" value="PFOR_II"/>
    <property type="match status" value="1"/>
</dbReference>
<dbReference type="Pfam" id="PF01558">
    <property type="entry name" value="POR"/>
    <property type="match status" value="1"/>
</dbReference>
<dbReference type="Gene3D" id="3.40.50.970">
    <property type="match status" value="1"/>
</dbReference>
<keyword evidence="1" id="KW-0560">Oxidoreductase</keyword>
<comment type="caution">
    <text evidence="5">The sequence shown here is derived from an EMBL/GenBank/DDBJ whole genome shotgun (WGS) entry which is preliminary data.</text>
</comment>
<dbReference type="InterPro" id="IPR029061">
    <property type="entry name" value="THDP-binding"/>
</dbReference>
<dbReference type="NCBIfam" id="TIGR03710">
    <property type="entry name" value="OAFO_sf"/>
    <property type="match status" value="1"/>
</dbReference>
<evidence type="ECO:0000256" key="1">
    <source>
        <dbReference type="ARBA" id="ARBA00023002"/>
    </source>
</evidence>
<protein>
    <submittedName>
        <fullName evidence="5">2-oxoacid:acceptor oxidoreductase subunit alpha</fullName>
    </submittedName>
</protein>